<keyword evidence="2" id="KW-1185">Reference proteome</keyword>
<sequence>MEKSLIARRLALFPATIMADLREHVVSHRGTVFQSDALLSALARVLGGAA</sequence>
<evidence type="ECO:0000313" key="2">
    <source>
        <dbReference type="Proteomes" id="UP000319852"/>
    </source>
</evidence>
<dbReference type="KEGG" id="amob:HG15A2_00180"/>
<dbReference type="EMBL" id="CP036263">
    <property type="protein sequence ID" value="QDS96760.1"/>
    <property type="molecule type" value="Genomic_DNA"/>
</dbReference>
<name>A0A517MPF0_9BACT</name>
<organism evidence="1 2">
    <name type="scientific">Adhaeretor mobilis</name>
    <dbReference type="NCBI Taxonomy" id="1930276"/>
    <lineage>
        <taxon>Bacteria</taxon>
        <taxon>Pseudomonadati</taxon>
        <taxon>Planctomycetota</taxon>
        <taxon>Planctomycetia</taxon>
        <taxon>Pirellulales</taxon>
        <taxon>Lacipirellulaceae</taxon>
        <taxon>Adhaeretor</taxon>
    </lineage>
</organism>
<reference evidence="1 2" key="1">
    <citation type="submission" date="2019-02" db="EMBL/GenBank/DDBJ databases">
        <title>Deep-cultivation of Planctomycetes and their phenomic and genomic characterization uncovers novel biology.</title>
        <authorList>
            <person name="Wiegand S."/>
            <person name="Jogler M."/>
            <person name="Boedeker C."/>
            <person name="Pinto D."/>
            <person name="Vollmers J."/>
            <person name="Rivas-Marin E."/>
            <person name="Kohn T."/>
            <person name="Peeters S.H."/>
            <person name="Heuer A."/>
            <person name="Rast P."/>
            <person name="Oberbeckmann S."/>
            <person name="Bunk B."/>
            <person name="Jeske O."/>
            <person name="Meyerdierks A."/>
            <person name="Storesund J.E."/>
            <person name="Kallscheuer N."/>
            <person name="Luecker S."/>
            <person name="Lage O.M."/>
            <person name="Pohl T."/>
            <person name="Merkel B.J."/>
            <person name="Hornburger P."/>
            <person name="Mueller R.-W."/>
            <person name="Bruemmer F."/>
            <person name="Labrenz M."/>
            <person name="Spormann A.M."/>
            <person name="Op den Camp H."/>
            <person name="Overmann J."/>
            <person name="Amann R."/>
            <person name="Jetten M.S.M."/>
            <person name="Mascher T."/>
            <person name="Medema M.H."/>
            <person name="Devos D.P."/>
            <person name="Kaster A.-K."/>
            <person name="Ovreas L."/>
            <person name="Rohde M."/>
            <person name="Galperin M.Y."/>
            <person name="Jogler C."/>
        </authorList>
    </citation>
    <scope>NUCLEOTIDE SEQUENCE [LARGE SCALE GENOMIC DNA]</scope>
    <source>
        <strain evidence="1 2">HG15A2</strain>
    </source>
</reference>
<evidence type="ECO:0000313" key="1">
    <source>
        <dbReference type="EMBL" id="QDS96760.1"/>
    </source>
</evidence>
<accession>A0A517MPF0</accession>
<dbReference type="Proteomes" id="UP000319852">
    <property type="component" value="Chromosome"/>
</dbReference>
<dbReference type="AlphaFoldDB" id="A0A517MPF0"/>
<protein>
    <submittedName>
        <fullName evidence="1">Uncharacterized protein</fullName>
    </submittedName>
</protein>
<gene>
    <name evidence="1" type="ORF">HG15A2_00180</name>
</gene>
<dbReference type="RefSeq" id="WP_218932593.1">
    <property type="nucleotide sequence ID" value="NZ_CP036263.1"/>
</dbReference>
<proteinExistence type="predicted"/>